<dbReference type="KEGG" id="abat:CFX1CAM_1109"/>
<dbReference type="InterPro" id="IPR016040">
    <property type="entry name" value="NAD(P)-bd_dom"/>
</dbReference>
<dbReference type="Gene3D" id="3.40.50.720">
    <property type="entry name" value="NAD(P)-binding Rossmann-like Domain"/>
    <property type="match status" value="1"/>
</dbReference>
<evidence type="ECO:0000313" key="2">
    <source>
        <dbReference type="EMBL" id="SMX54174.1"/>
    </source>
</evidence>
<feature type="domain" description="NAD(P)-binding" evidence="1">
    <location>
        <begin position="11"/>
        <end position="312"/>
    </location>
</feature>
<dbReference type="PANTHER" id="PTHR43000">
    <property type="entry name" value="DTDP-D-GLUCOSE 4,6-DEHYDRATASE-RELATED"/>
    <property type="match status" value="1"/>
</dbReference>
<dbReference type="InterPro" id="IPR045869">
    <property type="entry name" value="Arna-like_SDR_e"/>
</dbReference>
<dbReference type="GO" id="GO:0008460">
    <property type="term" value="F:dTDP-glucose 4,6-dehydratase activity"/>
    <property type="evidence" value="ECO:0007669"/>
    <property type="project" value="UniProtKB-EC"/>
</dbReference>
<dbReference type="OrthoDB" id="9803061at2"/>
<accession>A0A1Y6K3G5</accession>
<dbReference type="Proteomes" id="UP000195514">
    <property type="component" value="Chromosome I"/>
</dbReference>
<name>A0A1Y6K3G5_9CHLR</name>
<dbReference type="AlphaFoldDB" id="A0A1Y6K3G5"/>
<keyword evidence="3" id="KW-1185">Reference proteome</keyword>
<dbReference type="EC" id="4.2.1.46" evidence="2"/>
<keyword evidence="2" id="KW-0456">Lyase</keyword>
<dbReference type="Pfam" id="PF16363">
    <property type="entry name" value="GDP_Man_Dehyd"/>
    <property type="match status" value="1"/>
</dbReference>
<evidence type="ECO:0000313" key="3">
    <source>
        <dbReference type="Proteomes" id="UP000195514"/>
    </source>
</evidence>
<protein>
    <submittedName>
        <fullName evidence="2">dTDP-glucose 4,6-dehydratase</fullName>
        <ecNumber evidence="2">4.2.1.46</ecNumber>
    </submittedName>
</protein>
<sequence length="330" mass="36333">MNTSLNAKSILITGAGGFIGSTLVQSLVEMGARVRAFVRYTSRGDSGLLQLLPVDVRQRVEIIAGDLCDPDAIMKAVNGMEIVFHLGALISIPYSYLHPVEVVESNVLGTLNVLQACRAHGCRMVHTSTSEVYGTALRVPIDEDHPLQGQSPYSASKIGADKLVESYYRAFDVDAVTLRPFNTYGPGQSARAVIPTIITQALTQDVIRLGNLDAKRDFTYLSDTVNGFIKAAQTPGLAGETINLGYGAEVSIGELAHRVIELVGRPVRIEVQPERLRPEKSEVMRLLSDNRKARHLLGWQPNVDIHTGLQQTIDWIRQHLDLYRVGKYEF</sequence>
<organism evidence="2 3">
    <name type="scientific">Candidatus Brevifilum fermentans</name>
    <dbReference type="NCBI Taxonomy" id="1986204"/>
    <lineage>
        <taxon>Bacteria</taxon>
        <taxon>Bacillati</taxon>
        <taxon>Chloroflexota</taxon>
        <taxon>Anaerolineae</taxon>
        <taxon>Anaerolineales</taxon>
        <taxon>Anaerolineaceae</taxon>
        <taxon>Candidatus Brevifilum</taxon>
    </lineage>
</organism>
<dbReference type="RefSeq" id="WP_087862045.1">
    <property type="nucleotide sequence ID" value="NZ_LT859958.1"/>
</dbReference>
<dbReference type="InterPro" id="IPR036291">
    <property type="entry name" value="NAD(P)-bd_dom_sf"/>
</dbReference>
<evidence type="ECO:0000259" key="1">
    <source>
        <dbReference type="Pfam" id="PF16363"/>
    </source>
</evidence>
<proteinExistence type="predicted"/>
<dbReference type="EMBL" id="LT859958">
    <property type="protein sequence ID" value="SMX54174.1"/>
    <property type="molecule type" value="Genomic_DNA"/>
</dbReference>
<reference evidence="3" key="1">
    <citation type="submission" date="2017-05" db="EMBL/GenBank/DDBJ databases">
        <authorList>
            <person name="Kirkegaard R."/>
            <person name="Mcilroy J S."/>
        </authorList>
    </citation>
    <scope>NUCLEOTIDE SEQUENCE [LARGE SCALE GENOMIC DNA]</scope>
</reference>
<gene>
    <name evidence="2" type="ORF">CFX1CAM_1109</name>
</gene>
<dbReference type="SUPFAM" id="SSF51735">
    <property type="entry name" value="NAD(P)-binding Rossmann-fold domains"/>
    <property type="match status" value="1"/>
</dbReference>
<dbReference type="GO" id="GO:0016831">
    <property type="term" value="F:carboxy-lyase activity"/>
    <property type="evidence" value="ECO:0007669"/>
    <property type="project" value="InterPro"/>
</dbReference>
<dbReference type="CDD" id="cd05257">
    <property type="entry name" value="Arna_like_SDR_e"/>
    <property type="match status" value="1"/>
</dbReference>